<dbReference type="InterPro" id="IPR051553">
    <property type="entry name" value="Ran_GTPase-activating"/>
</dbReference>
<dbReference type="EMBL" id="JAMTCC010000025">
    <property type="protein sequence ID" value="MCT7946638.1"/>
    <property type="molecule type" value="Genomic_DNA"/>
</dbReference>
<dbReference type="PANTHER" id="PTHR45982">
    <property type="entry name" value="REGULATOR OF CHROMOSOME CONDENSATION"/>
    <property type="match status" value="1"/>
</dbReference>
<dbReference type="SUPFAM" id="SSF50985">
    <property type="entry name" value="RCC1/BLIP-II"/>
    <property type="match status" value="1"/>
</dbReference>
<comment type="caution">
    <text evidence="1">The sequence shown here is derived from an EMBL/GenBank/DDBJ whole genome shotgun (WGS) entry which is preliminary data.</text>
</comment>
<dbReference type="RefSeq" id="WP_261273160.1">
    <property type="nucleotide sequence ID" value="NZ_JAMTCC010000025.1"/>
</dbReference>
<evidence type="ECO:0000313" key="1">
    <source>
        <dbReference type="EMBL" id="MCT7946638.1"/>
    </source>
</evidence>
<dbReference type="AlphaFoldDB" id="A0A9X3B232"/>
<dbReference type="PANTHER" id="PTHR45982:SF1">
    <property type="entry name" value="REGULATOR OF CHROMOSOME CONDENSATION"/>
    <property type="match status" value="1"/>
</dbReference>
<proteinExistence type="predicted"/>
<gene>
    <name evidence="1" type="ORF">NE536_14850</name>
</gene>
<evidence type="ECO:0000313" key="2">
    <source>
        <dbReference type="Proteomes" id="UP001155604"/>
    </source>
</evidence>
<reference evidence="1" key="1">
    <citation type="journal article" date="2023" name="Int. J. Syst. Evol. Microbiol.">
        <title>&lt;i&gt;Shewanella septentrionalis&lt;/i&gt; sp. nov. and &lt;i&gt;Shewanella holmiensis&lt;/i&gt; sp. nov., isolated from Baltic Sea water and sediments.</title>
        <authorList>
            <person name="Martin-Rodriguez A.J."/>
            <person name="Thorell K."/>
            <person name="Joffre E."/>
            <person name="Jensie-Markopoulos S."/>
            <person name="Moore E.R.B."/>
            <person name="Sjoling A."/>
        </authorList>
    </citation>
    <scope>NUCLEOTIDE SEQUENCE</scope>
    <source>
        <strain evidence="1">SP1W3</strain>
    </source>
</reference>
<organism evidence="1 2">
    <name type="scientific">Shewanella septentrionalis</name>
    <dbReference type="NCBI Taxonomy" id="2952223"/>
    <lineage>
        <taxon>Bacteria</taxon>
        <taxon>Pseudomonadati</taxon>
        <taxon>Pseudomonadota</taxon>
        <taxon>Gammaproteobacteria</taxon>
        <taxon>Alteromonadales</taxon>
        <taxon>Shewanellaceae</taxon>
        <taxon>Shewanella</taxon>
    </lineage>
</organism>
<dbReference type="Proteomes" id="UP001155604">
    <property type="component" value="Unassembled WGS sequence"/>
</dbReference>
<accession>A0A9X3B232</accession>
<sequence>MNKNTVSWAGAALAFFALTHVISNNIGKKEDVLSAEQQAQMENTLQKFGPQSKASQYGQYAPADNTNLTTDNSLKNVRHIYSNKGAFAALRQDGSVVTWGDRQCGGDHSAVAAELVNVKSIFASTNGCGFAALTQDHRLVIWDMGDAPALLKDKFTQVADFVMRDDLFAAIKRDGSVISWSIVDGSLDELNHGIYSAPALKNVQSVSINDAAFAALLQDGTVVTWGSAYHGGNSQHLAAKLKNIKAVYAAPSAFTAVTQNGELMSWGSVNDGQESQRQLARLSEFTAVTKVVHSVFGFTALMADGRVYAWGEGFLPESRVLFPLALANSPANSQEKVIDIVANDGAYAALKANGDVVVWGHKRHGGNASAVQNKLQHVRALYAIDTGFVALREDGTSIGWQGAEDLSGEPMMQEITDVVQVVTLNQSYAALKADGTVVEDSAGPKLGVSEVIELIPSVMGFTAKRRDGSLSVWQFGGLSWHAKKQDIDLTDVIEVRGNISNMIALTSDGKVLTWDLLGSGGEADADMSY</sequence>
<protein>
    <submittedName>
        <fullName evidence="1">Uncharacterized protein</fullName>
    </submittedName>
</protein>
<dbReference type="Gene3D" id="2.130.10.30">
    <property type="entry name" value="Regulator of chromosome condensation 1/beta-lactamase-inhibitor protein II"/>
    <property type="match status" value="3"/>
</dbReference>
<dbReference type="InterPro" id="IPR009091">
    <property type="entry name" value="RCC1/BLIP-II"/>
</dbReference>
<keyword evidence="2" id="KW-1185">Reference proteome</keyword>
<name>A0A9X3B232_9GAMM</name>